<dbReference type="EMBL" id="BMHB01000001">
    <property type="protein sequence ID" value="GGI13717.1"/>
    <property type="molecule type" value="Genomic_DNA"/>
</dbReference>
<name>A0A8J3EY16_9BACI</name>
<dbReference type="AlphaFoldDB" id="A0A8J3EY16"/>
<keyword evidence="2" id="KW-1185">Reference proteome</keyword>
<evidence type="ECO:0000313" key="1">
    <source>
        <dbReference type="EMBL" id="GGI13717.1"/>
    </source>
</evidence>
<sequence>MGYRLDSKITNIMNDLDIDEQEAANILHIPRSDIFDSVDQNEFRTTPYLKLFNIF</sequence>
<proteinExistence type="predicted"/>
<protein>
    <submittedName>
        <fullName evidence="1">Uncharacterized protein</fullName>
    </submittedName>
</protein>
<dbReference type="Proteomes" id="UP000626244">
    <property type="component" value="Unassembled WGS sequence"/>
</dbReference>
<evidence type="ECO:0000313" key="2">
    <source>
        <dbReference type="Proteomes" id="UP000626244"/>
    </source>
</evidence>
<reference evidence="2" key="1">
    <citation type="journal article" date="2019" name="Int. J. Syst. Evol. Microbiol.">
        <title>The Global Catalogue of Microorganisms (GCM) 10K type strain sequencing project: providing services to taxonomists for standard genome sequencing and annotation.</title>
        <authorList>
            <consortium name="The Broad Institute Genomics Platform"/>
            <consortium name="The Broad Institute Genome Sequencing Center for Infectious Disease"/>
            <person name="Wu L."/>
            <person name="Ma J."/>
        </authorList>
    </citation>
    <scope>NUCLEOTIDE SEQUENCE [LARGE SCALE GENOMIC DNA]</scope>
    <source>
        <strain evidence="2">CGMCC 1.14993</strain>
    </source>
</reference>
<gene>
    <name evidence="1" type="ORF">GCM10007380_19310</name>
</gene>
<comment type="caution">
    <text evidence="1">The sequence shown here is derived from an EMBL/GenBank/DDBJ whole genome shotgun (WGS) entry which is preliminary data.</text>
</comment>
<dbReference type="RefSeq" id="WP_158093164.1">
    <property type="nucleotide sequence ID" value="NZ_NETJ01000001.1"/>
</dbReference>
<accession>A0A8J3EY16</accession>
<organism evidence="1 2">
    <name type="scientific">Gottfriedia solisilvae</name>
    <dbReference type="NCBI Taxonomy" id="1516104"/>
    <lineage>
        <taxon>Bacteria</taxon>
        <taxon>Bacillati</taxon>
        <taxon>Bacillota</taxon>
        <taxon>Bacilli</taxon>
        <taxon>Bacillales</taxon>
        <taxon>Bacillaceae</taxon>
        <taxon>Gottfriedia</taxon>
    </lineage>
</organism>